<evidence type="ECO:0000313" key="4">
    <source>
        <dbReference type="RefSeq" id="XP_021857712.1"/>
    </source>
</evidence>
<dbReference type="Proteomes" id="UP000813463">
    <property type="component" value="Chromosome 3"/>
</dbReference>
<feature type="compositionally biased region" description="Low complexity" evidence="1">
    <location>
        <begin position="16"/>
        <end position="60"/>
    </location>
</feature>
<dbReference type="PANTHER" id="PTHR46619:SF3">
    <property type="entry name" value="RNA RECOGNITION MOTIF XS DOMAIN PROTEIN"/>
    <property type="match status" value="1"/>
</dbReference>
<keyword evidence="3" id="KW-1185">Reference proteome</keyword>
<dbReference type="GO" id="GO:0031047">
    <property type="term" value="P:regulatory ncRNA-mediated gene silencing"/>
    <property type="evidence" value="ECO:0007669"/>
    <property type="project" value="InterPro"/>
</dbReference>
<dbReference type="PANTHER" id="PTHR46619">
    <property type="entry name" value="RNA RECOGNITION MOTIF XS DOMAIN PROTEIN-RELATED"/>
    <property type="match status" value="1"/>
</dbReference>
<evidence type="ECO:0000256" key="1">
    <source>
        <dbReference type="SAM" id="MobiDB-lite"/>
    </source>
</evidence>
<dbReference type="OrthoDB" id="1915348at2759"/>
<feature type="region of interest" description="Disordered" evidence="1">
    <location>
        <begin position="207"/>
        <end position="228"/>
    </location>
</feature>
<dbReference type="Gene3D" id="3.30.70.2890">
    <property type="entry name" value="XS domain"/>
    <property type="match status" value="1"/>
</dbReference>
<evidence type="ECO:0000313" key="3">
    <source>
        <dbReference type="Proteomes" id="UP000813463"/>
    </source>
</evidence>
<accession>A0A9R0IXY9</accession>
<dbReference type="RefSeq" id="XP_021857712.1">
    <property type="nucleotide sequence ID" value="XM_022002020.2"/>
</dbReference>
<reference evidence="4" key="2">
    <citation type="submission" date="2025-08" db="UniProtKB">
        <authorList>
            <consortium name="RefSeq"/>
        </authorList>
    </citation>
    <scope>IDENTIFICATION</scope>
    <source>
        <tissue evidence="4">Leaf</tissue>
    </source>
</reference>
<feature type="domain" description="XS" evidence="2">
    <location>
        <begin position="363"/>
        <end position="496"/>
    </location>
</feature>
<organism evidence="3 4">
    <name type="scientific">Spinacia oleracea</name>
    <name type="common">Spinach</name>
    <dbReference type="NCBI Taxonomy" id="3562"/>
    <lineage>
        <taxon>Eukaryota</taxon>
        <taxon>Viridiplantae</taxon>
        <taxon>Streptophyta</taxon>
        <taxon>Embryophyta</taxon>
        <taxon>Tracheophyta</taxon>
        <taxon>Spermatophyta</taxon>
        <taxon>Magnoliopsida</taxon>
        <taxon>eudicotyledons</taxon>
        <taxon>Gunneridae</taxon>
        <taxon>Pentapetalae</taxon>
        <taxon>Caryophyllales</taxon>
        <taxon>Chenopodiaceae</taxon>
        <taxon>Chenopodioideae</taxon>
        <taxon>Anserineae</taxon>
        <taxon>Spinacia</taxon>
    </lineage>
</organism>
<dbReference type="InterPro" id="IPR005380">
    <property type="entry name" value="XS_domain"/>
</dbReference>
<feature type="compositionally biased region" description="Pro residues" evidence="1">
    <location>
        <begin position="93"/>
        <end position="103"/>
    </location>
</feature>
<reference evidence="3" key="1">
    <citation type="journal article" date="2021" name="Nat. Commun.">
        <title>Genomic analyses provide insights into spinach domestication and the genetic basis of agronomic traits.</title>
        <authorList>
            <person name="Cai X."/>
            <person name="Sun X."/>
            <person name="Xu C."/>
            <person name="Sun H."/>
            <person name="Wang X."/>
            <person name="Ge C."/>
            <person name="Zhang Z."/>
            <person name="Wang Q."/>
            <person name="Fei Z."/>
            <person name="Jiao C."/>
            <person name="Wang Q."/>
        </authorList>
    </citation>
    <scope>NUCLEOTIDE SEQUENCE [LARGE SCALE GENOMIC DNA]</scope>
    <source>
        <strain evidence="3">cv. Varoflay</strain>
    </source>
</reference>
<protein>
    <recommendedName>
        <fullName evidence="2">XS domain-containing protein</fullName>
    </recommendedName>
</protein>
<feature type="region of interest" description="Disordered" evidence="1">
    <location>
        <begin position="1"/>
        <end position="105"/>
    </location>
</feature>
<evidence type="ECO:0000259" key="2">
    <source>
        <dbReference type="Pfam" id="PF03468"/>
    </source>
</evidence>
<gene>
    <name evidence="4" type="primary">LOC110796931</name>
</gene>
<proteinExistence type="predicted"/>
<dbReference type="KEGG" id="soe:110796931"/>
<dbReference type="GeneID" id="110796931"/>
<sequence length="519" mass="57434">MAGDNPKSSSERKSRWQSSSSAATPTTTTTANAAANPPSGTPSKSSNKPSTTNTTTAPRSSSDKPTTKRVPNPSPSSHPPSQFSEPSVRPSSLGPPPPPPPPIYGFHMLDRRTIILADGSVRSYFALPPDYQDFNPPPRPPMGRFGPPHEPGRLPPVGPMSPDGFHGREDHPFGSNSMSMKRKFGFGEERDRDRDGDEFARQKQQLLQYGNAGANLGSGTSSPFRRDDEYRNSKHMRVGAGANVGGSSNNINSRQDVRIDPAVMKAYLHLVKLIYEDPKQRKNYLENGKHLQCLVCGRSSKDFPDVHALIMHAYNSDNADLRVDHLGLHKALCAIMGWSFMRPPDSSRAYQHMPAEEAAAYQDDLVMWPPMVIINNTNTGKGKDGRMEGLGNKAMDSKLRDLGFSGGKSKSLYSREGHLGITLIKFSSDLSGLKEAMRLADHFEKDHHGRRDWAHVQSTATEKNEESNPNLVMVDQRTGERRRILYGYLATVSDLDKVDFETRKKVVIESKFEKLQLSK</sequence>
<dbReference type="InterPro" id="IPR038588">
    <property type="entry name" value="XS_domain_sf"/>
</dbReference>
<name>A0A9R0IXY9_SPIOL</name>
<dbReference type="Pfam" id="PF03468">
    <property type="entry name" value="XS"/>
    <property type="match status" value="1"/>
</dbReference>
<dbReference type="AlphaFoldDB" id="A0A9R0IXY9"/>